<dbReference type="Pfam" id="PF21623">
    <property type="entry name" value="HK_sensor_dom_bact"/>
    <property type="match status" value="1"/>
</dbReference>
<protein>
    <recommendedName>
        <fullName evidence="3">histidine kinase</fullName>
        <ecNumber evidence="3">2.7.13.3</ecNumber>
    </recommendedName>
</protein>
<proteinExistence type="predicted"/>
<keyword evidence="9 11" id="KW-1133">Transmembrane helix</keyword>
<dbReference type="Gene3D" id="1.10.287.130">
    <property type="match status" value="1"/>
</dbReference>
<evidence type="ECO:0000256" key="1">
    <source>
        <dbReference type="ARBA" id="ARBA00000085"/>
    </source>
</evidence>
<dbReference type="SMART" id="SM00448">
    <property type="entry name" value="REC"/>
    <property type="match status" value="1"/>
</dbReference>
<dbReference type="Gene3D" id="3.40.50.2300">
    <property type="match status" value="1"/>
</dbReference>
<dbReference type="EC" id="2.7.13.3" evidence="3"/>
<dbReference type="InterPro" id="IPR036097">
    <property type="entry name" value="HisK_dim/P_sf"/>
</dbReference>
<dbReference type="InterPro" id="IPR029151">
    <property type="entry name" value="Sensor-like_sf"/>
</dbReference>
<organism evidence="14 15">
    <name type="scientific">Marinobacterium sediminicola</name>
    <dbReference type="NCBI Taxonomy" id="518898"/>
    <lineage>
        <taxon>Bacteria</taxon>
        <taxon>Pseudomonadati</taxon>
        <taxon>Pseudomonadota</taxon>
        <taxon>Gammaproteobacteria</taxon>
        <taxon>Oceanospirillales</taxon>
        <taxon>Oceanospirillaceae</taxon>
        <taxon>Marinobacterium</taxon>
    </lineage>
</organism>
<dbReference type="PRINTS" id="PR00344">
    <property type="entry name" value="BCTRLSENSOR"/>
</dbReference>
<sequence>MARSDFARAVRILRIETLSRSTLGLFCAIFLLLTALLLAIGYPILQAFEAQRNKALDILHLHHLEESKQLVQSELRRAADDALLLAHLPALTTFLHQPTPEHKARLENFFELLSNRLGTYAQIRFIDLQGQEHVRIDHQDGVAFAVAEDQLQDKSGRYYFQQSRALPAGKVFISKADLNVEHGQIEIPFQPMIRIATPVFDGRNERRGVLVINYRLEEMLSHIRDRFALIQQGTAVLISHEGDYLIGSYPGHEWGSIRDRADLNYQQDHPEVWAQLQRATHQPIVTPVANVLTLDIPLLEVMPGTHALSVESVISPELIRWTALVHRQPRHTLGTTFQSVTSWLTLGFTLLLLALIAWLSASRIVSRHLYIEHMAAAAREAEAANLAKSRFLANMSHELRTPMNAILGFGQLMEYDRNLAPEHKESVHEILTAGNHLLELINDILDLARIESGRMVLSLESVSIADLVDECTRLIRPLADQQQIRIETLPLTSRHAMADRTRLKQVILNLLSNAVKYNREQGLVRISGQMLENNRFKLSIQDTGTGISTENLKQLFQPFNRLDADHSGIEGTGVGLTLAKQLMELMDGTIGVHSTPNEGSCFWITLSLDSAEDSPTAEDITEALVAKDTTPMKTILYVDDNPSNIKLLRGLMNRLKDVVMLDAHTPSLGLELAKQHQPDLIILDINMPEMDGYELLQLMKKEPTLMHTPVMALTANAMHNDVERGLEAGFDSYLTKPLDVKILLETTEQLLNMKGENPNVSQ</sequence>
<dbReference type="InterPro" id="IPR001789">
    <property type="entry name" value="Sig_transdc_resp-reg_receiver"/>
</dbReference>
<dbReference type="SMART" id="SM00387">
    <property type="entry name" value="HATPase_c"/>
    <property type="match status" value="1"/>
</dbReference>
<dbReference type="InterPro" id="IPR005467">
    <property type="entry name" value="His_kinase_dom"/>
</dbReference>
<evidence type="ECO:0000256" key="7">
    <source>
        <dbReference type="ARBA" id="ARBA00022692"/>
    </source>
</evidence>
<evidence type="ECO:0000256" key="5">
    <source>
        <dbReference type="ARBA" id="ARBA00022553"/>
    </source>
</evidence>
<comment type="catalytic activity">
    <reaction evidence="1">
        <text>ATP + protein L-histidine = ADP + protein N-phospho-L-histidine.</text>
        <dbReference type="EC" id="2.7.13.3"/>
    </reaction>
</comment>
<evidence type="ECO:0000313" key="14">
    <source>
        <dbReference type="EMBL" id="SMR75408.1"/>
    </source>
</evidence>
<evidence type="ECO:0000256" key="9">
    <source>
        <dbReference type="ARBA" id="ARBA00022989"/>
    </source>
</evidence>
<evidence type="ECO:0000256" key="11">
    <source>
        <dbReference type="SAM" id="Phobius"/>
    </source>
</evidence>
<evidence type="ECO:0000313" key="15">
    <source>
        <dbReference type="Proteomes" id="UP001159257"/>
    </source>
</evidence>
<comment type="caution">
    <text evidence="14">The sequence shown here is derived from an EMBL/GenBank/DDBJ whole genome shotgun (WGS) entry which is preliminary data.</text>
</comment>
<evidence type="ECO:0000256" key="4">
    <source>
        <dbReference type="ARBA" id="ARBA00022475"/>
    </source>
</evidence>
<dbReference type="InterPro" id="IPR003594">
    <property type="entry name" value="HATPase_dom"/>
</dbReference>
<evidence type="ECO:0000256" key="6">
    <source>
        <dbReference type="ARBA" id="ARBA00022679"/>
    </source>
</evidence>
<keyword evidence="7 11" id="KW-0812">Transmembrane</keyword>
<comment type="subcellular location">
    <subcellularLocation>
        <location evidence="2">Cell membrane</location>
        <topology evidence="2">Multi-pass membrane protein</topology>
    </subcellularLocation>
</comment>
<dbReference type="InterPro" id="IPR003661">
    <property type="entry name" value="HisK_dim/P_dom"/>
</dbReference>
<dbReference type="SMART" id="SM00388">
    <property type="entry name" value="HisKA"/>
    <property type="match status" value="1"/>
</dbReference>
<feature type="domain" description="Histidine kinase" evidence="12">
    <location>
        <begin position="394"/>
        <end position="610"/>
    </location>
</feature>
<dbReference type="Gene3D" id="3.30.565.10">
    <property type="entry name" value="Histidine kinase-like ATPase, C-terminal domain"/>
    <property type="match status" value="1"/>
</dbReference>
<feature type="domain" description="Response regulatory" evidence="13">
    <location>
        <begin position="634"/>
        <end position="751"/>
    </location>
</feature>
<dbReference type="Gene3D" id="3.30.450.20">
    <property type="entry name" value="PAS domain"/>
    <property type="match status" value="2"/>
</dbReference>
<evidence type="ECO:0000259" key="13">
    <source>
        <dbReference type="PROSITE" id="PS50110"/>
    </source>
</evidence>
<dbReference type="CDD" id="cd18773">
    <property type="entry name" value="PDC1_HK_sensor"/>
    <property type="match status" value="1"/>
</dbReference>
<evidence type="ECO:0000256" key="3">
    <source>
        <dbReference type="ARBA" id="ARBA00012438"/>
    </source>
</evidence>
<dbReference type="InterPro" id="IPR048760">
    <property type="entry name" value="VP0354-like_sensor_dom"/>
</dbReference>
<feature type="modified residue" description="4-aspartylphosphate" evidence="10">
    <location>
        <position position="684"/>
    </location>
</feature>
<evidence type="ECO:0000256" key="8">
    <source>
        <dbReference type="ARBA" id="ARBA00022777"/>
    </source>
</evidence>
<dbReference type="InterPro" id="IPR036890">
    <property type="entry name" value="HATPase_C_sf"/>
</dbReference>
<dbReference type="PROSITE" id="PS50110">
    <property type="entry name" value="RESPONSE_REGULATORY"/>
    <property type="match status" value="1"/>
</dbReference>
<keyword evidence="4" id="KW-1003">Cell membrane</keyword>
<dbReference type="PANTHER" id="PTHR43047:SF72">
    <property type="entry name" value="OSMOSENSING HISTIDINE PROTEIN KINASE SLN1"/>
    <property type="match status" value="1"/>
</dbReference>
<dbReference type="SUPFAM" id="SSF55874">
    <property type="entry name" value="ATPase domain of HSP90 chaperone/DNA topoisomerase II/histidine kinase"/>
    <property type="match status" value="1"/>
</dbReference>
<dbReference type="RefSeq" id="WP_239041362.1">
    <property type="nucleotide sequence ID" value="NZ_BAAAEY010000009.1"/>
</dbReference>
<accession>A0ABY1S1G0</accession>
<dbReference type="SUPFAM" id="SSF52172">
    <property type="entry name" value="CheY-like"/>
    <property type="match status" value="1"/>
</dbReference>
<dbReference type="CDD" id="cd00082">
    <property type="entry name" value="HisKA"/>
    <property type="match status" value="1"/>
</dbReference>
<keyword evidence="11" id="KW-0472">Membrane</keyword>
<reference evidence="14 15" key="1">
    <citation type="submission" date="2017-05" db="EMBL/GenBank/DDBJ databases">
        <authorList>
            <person name="Varghese N."/>
            <person name="Submissions S."/>
        </authorList>
    </citation>
    <scope>NUCLEOTIDE SEQUENCE [LARGE SCALE GENOMIC DNA]</scope>
    <source>
        <strain evidence="14 15">CGMCC 1.7287</strain>
    </source>
</reference>
<dbReference type="InterPro" id="IPR011006">
    <property type="entry name" value="CheY-like_superfamily"/>
</dbReference>
<evidence type="ECO:0000256" key="2">
    <source>
        <dbReference type="ARBA" id="ARBA00004651"/>
    </source>
</evidence>
<dbReference type="SUPFAM" id="SSF103190">
    <property type="entry name" value="Sensory domain-like"/>
    <property type="match status" value="2"/>
</dbReference>
<keyword evidence="6" id="KW-0808">Transferase</keyword>
<keyword evidence="15" id="KW-1185">Reference proteome</keyword>
<keyword evidence="5 10" id="KW-0597">Phosphoprotein</keyword>
<dbReference type="Proteomes" id="UP001159257">
    <property type="component" value="Unassembled WGS sequence"/>
</dbReference>
<evidence type="ECO:0000256" key="10">
    <source>
        <dbReference type="PROSITE-ProRule" id="PRU00169"/>
    </source>
</evidence>
<dbReference type="SUPFAM" id="SSF47384">
    <property type="entry name" value="Homodimeric domain of signal transducing histidine kinase"/>
    <property type="match status" value="1"/>
</dbReference>
<feature type="transmembrane region" description="Helical" evidence="11">
    <location>
        <begin position="21"/>
        <end position="45"/>
    </location>
</feature>
<dbReference type="PANTHER" id="PTHR43047">
    <property type="entry name" value="TWO-COMPONENT HISTIDINE PROTEIN KINASE"/>
    <property type="match status" value="1"/>
</dbReference>
<dbReference type="EMBL" id="FXWV01000009">
    <property type="protein sequence ID" value="SMR75408.1"/>
    <property type="molecule type" value="Genomic_DNA"/>
</dbReference>
<keyword evidence="8 14" id="KW-0418">Kinase</keyword>
<dbReference type="InterPro" id="IPR004358">
    <property type="entry name" value="Sig_transdc_His_kin-like_C"/>
</dbReference>
<dbReference type="Pfam" id="PF02518">
    <property type="entry name" value="HATPase_c"/>
    <property type="match status" value="1"/>
</dbReference>
<gene>
    <name evidence="14" type="ORF">SAMN04487964_10974</name>
</gene>
<evidence type="ECO:0000259" key="12">
    <source>
        <dbReference type="PROSITE" id="PS50109"/>
    </source>
</evidence>
<dbReference type="Pfam" id="PF00512">
    <property type="entry name" value="HisKA"/>
    <property type="match status" value="1"/>
</dbReference>
<dbReference type="GO" id="GO:0016301">
    <property type="term" value="F:kinase activity"/>
    <property type="evidence" value="ECO:0007669"/>
    <property type="project" value="UniProtKB-KW"/>
</dbReference>
<dbReference type="Pfam" id="PF00072">
    <property type="entry name" value="Response_reg"/>
    <property type="match status" value="1"/>
</dbReference>
<name>A0ABY1S1G0_9GAMM</name>
<dbReference type="PROSITE" id="PS50109">
    <property type="entry name" value="HIS_KIN"/>
    <property type="match status" value="1"/>
</dbReference>